<feature type="domain" description="AMP-binding enzyme C-terminal" evidence="1">
    <location>
        <begin position="22"/>
        <end position="97"/>
    </location>
</feature>
<dbReference type="InterPro" id="IPR025110">
    <property type="entry name" value="AMP-bd_C"/>
</dbReference>
<proteinExistence type="predicted"/>
<gene>
    <name evidence="2" type="ORF">FM125_09600</name>
</gene>
<evidence type="ECO:0000259" key="1">
    <source>
        <dbReference type="Pfam" id="PF13193"/>
    </source>
</evidence>
<sequence>MRPEAVGELAHLRGGLNVYPREIEEVLYEHPAVAEAAVVGVPHPELGQDVAAHVVLAPGAHATEDELIQHVKSQVAPYKYPRTVSVRDGLPKTATGKILKRGLTPAE</sequence>
<reference evidence="2 3" key="1">
    <citation type="submission" date="2017-02" db="EMBL/GenBank/DDBJ databases">
        <authorList>
            <person name="Peterson S.W."/>
        </authorList>
    </citation>
    <scope>NUCLEOTIDE SEQUENCE [LARGE SCALE GENOMIC DNA]</scope>
    <source>
        <strain evidence="2 3">2B3F</strain>
    </source>
</reference>
<dbReference type="InterPro" id="IPR045851">
    <property type="entry name" value="AMP-bd_C_sf"/>
</dbReference>
<dbReference type="Proteomes" id="UP000196230">
    <property type="component" value="Unassembled WGS sequence"/>
</dbReference>
<accession>A0A1R4JN69</accession>
<dbReference type="EC" id="6.2.1.16" evidence="2"/>
<name>A0A1R4JN69_9MICC</name>
<dbReference type="Gene3D" id="3.30.300.30">
    <property type="match status" value="1"/>
</dbReference>
<dbReference type="PANTHER" id="PTHR43767:SF1">
    <property type="entry name" value="NONRIBOSOMAL PEPTIDE SYNTHASE PES1 (EUROFUNG)-RELATED"/>
    <property type="match status" value="1"/>
</dbReference>
<dbReference type="Pfam" id="PF13193">
    <property type="entry name" value="AMP-binding_C"/>
    <property type="match status" value="1"/>
</dbReference>
<dbReference type="PANTHER" id="PTHR43767">
    <property type="entry name" value="LONG-CHAIN-FATTY-ACID--COA LIGASE"/>
    <property type="match status" value="1"/>
</dbReference>
<dbReference type="EMBL" id="FUKP01000063">
    <property type="protein sequence ID" value="SJN33439.1"/>
    <property type="molecule type" value="Genomic_DNA"/>
</dbReference>
<evidence type="ECO:0000313" key="3">
    <source>
        <dbReference type="Proteomes" id="UP000196230"/>
    </source>
</evidence>
<dbReference type="InterPro" id="IPR050237">
    <property type="entry name" value="ATP-dep_AMP-bd_enzyme"/>
</dbReference>
<evidence type="ECO:0000313" key="2">
    <source>
        <dbReference type="EMBL" id="SJN33439.1"/>
    </source>
</evidence>
<dbReference type="SUPFAM" id="SSF56801">
    <property type="entry name" value="Acetyl-CoA synthetase-like"/>
    <property type="match status" value="1"/>
</dbReference>
<dbReference type="GO" id="GO:0030729">
    <property type="term" value="F:acetoacetate-CoA ligase activity"/>
    <property type="evidence" value="ECO:0007669"/>
    <property type="project" value="UniProtKB-EC"/>
</dbReference>
<protein>
    <submittedName>
        <fullName evidence="2">Acetoacetyl-CoA synthetase / Long-chain-fatty-acid--CoA ligase</fullName>
        <ecNumber evidence="2">6.2.1.16</ecNumber>
        <ecNumber evidence="2">6.2.1.3</ecNumber>
    </submittedName>
</protein>
<keyword evidence="2" id="KW-0436">Ligase</keyword>
<organism evidence="2 3">
    <name type="scientific">Micrococcus lylae</name>
    <dbReference type="NCBI Taxonomy" id="1273"/>
    <lineage>
        <taxon>Bacteria</taxon>
        <taxon>Bacillati</taxon>
        <taxon>Actinomycetota</taxon>
        <taxon>Actinomycetes</taxon>
        <taxon>Micrococcales</taxon>
        <taxon>Micrococcaceae</taxon>
        <taxon>Micrococcus</taxon>
    </lineage>
</organism>
<dbReference type="EC" id="6.2.1.3" evidence="2"/>
<dbReference type="AlphaFoldDB" id="A0A1R4JN69"/>
<dbReference type="GO" id="GO:0004467">
    <property type="term" value="F:long-chain fatty acid-CoA ligase activity"/>
    <property type="evidence" value="ECO:0007669"/>
    <property type="project" value="UniProtKB-EC"/>
</dbReference>